<reference evidence="8" key="1">
    <citation type="submission" date="2015-10" db="EMBL/GenBank/DDBJ databases">
        <authorList>
            <person name="Regsiter A."/>
            <person name="william w."/>
        </authorList>
    </citation>
    <scope>NUCLEOTIDE SEQUENCE [LARGE SCALE GENOMIC DNA]</scope>
</reference>
<keyword evidence="8" id="KW-1185">Reference proteome</keyword>
<dbReference type="InterPro" id="IPR036188">
    <property type="entry name" value="FAD/NAD-bd_sf"/>
</dbReference>
<feature type="binding site" evidence="4">
    <location>
        <position position="108"/>
    </location>
    <ligand>
        <name>FAD</name>
        <dbReference type="ChEBI" id="CHEBI:57692"/>
    </ligand>
</feature>
<dbReference type="STRING" id="671072.PL9214290499"/>
<name>A0A1J1LG78_9CYAN</name>
<comment type="cofactor">
    <cofactor evidence="4">
        <name>FAD</name>
        <dbReference type="ChEBI" id="CHEBI:57692"/>
    </cofactor>
    <text evidence="4">Binds 1 FAD per subunit.</text>
</comment>
<dbReference type="Gene3D" id="3.30.390.30">
    <property type="match status" value="1"/>
</dbReference>
<feature type="binding site" evidence="4">
    <location>
        <begin position="179"/>
        <end position="186"/>
    </location>
    <ligand>
        <name>NAD(+)</name>
        <dbReference type="ChEBI" id="CHEBI:57540"/>
    </ligand>
</feature>
<dbReference type="PRINTS" id="PR00411">
    <property type="entry name" value="PNDRDTASEI"/>
</dbReference>
<gene>
    <name evidence="7" type="ORF">PL9214290499</name>
</gene>
<evidence type="ECO:0000259" key="6">
    <source>
        <dbReference type="Pfam" id="PF07992"/>
    </source>
</evidence>
<dbReference type="InterPro" id="IPR023753">
    <property type="entry name" value="FAD/NAD-binding_dom"/>
</dbReference>
<dbReference type="Proteomes" id="UP000184315">
    <property type="component" value="Unassembled WGS sequence"/>
</dbReference>
<dbReference type="PANTHER" id="PTHR43014:SF2">
    <property type="entry name" value="MERCURIC REDUCTASE"/>
    <property type="match status" value="1"/>
</dbReference>
<dbReference type="PIRSF" id="PIRSF000350">
    <property type="entry name" value="Mercury_reductase_MerA"/>
    <property type="match status" value="1"/>
</dbReference>
<dbReference type="Pfam" id="PF07992">
    <property type="entry name" value="Pyr_redox_2"/>
    <property type="match status" value="1"/>
</dbReference>
<dbReference type="InterPro" id="IPR001100">
    <property type="entry name" value="Pyr_nuc-diS_OxRdtase"/>
</dbReference>
<dbReference type="GO" id="GO:0050660">
    <property type="term" value="F:flavin adenine dinucleotide binding"/>
    <property type="evidence" value="ECO:0007669"/>
    <property type="project" value="TreeGrafter"/>
</dbReference>
<dbReference type="InterPro" id="IPR016156">
    <property type="entry name" value="FAD/NAD-linked_Rdtase_dimer_sf"/>
</dbReference>
<feature type="domain" description="Pyridine nucleotide-disulphide oxidoreductase dimerisation" evidence="5">
    <location>
        <begin position="340"/>
        <end position="448"/>
    </location>
</feature>
<dbReference type="SUPFAM" id="SSF55424">
    <property type="entry name" value="FAD/NAD-linked reductases, dimerisation (C-terminal) domain"/>
    <property type="match status" value="1"/>
</dbReference>
<dbReference type="GO" id="GO:0003955">
    <property type="term" value="F:NAD(P)H dehydrogenase (quinone) activity"/>
    <property type="evidence" value="ECO:0007669"/>
    <property type="project" value="TreeGrafter"/>
</dbReference>
<evidence type="ECO:0000256" key="1">
    <source>
        <dbReference type="ARBA" id="ARBA00007532"/>
    </source>
</evidence>
<keyword evidence="4" id="KW-0547">Nucleotide-binding</keyword>
<dbReference type="OrthoDB" id="9807946at2"/>
<protein>
    <submittedName>
        <fullName evidence="7">Mercuric reductase</fullName>
    </submittedName>
</protein>
<evidence type="ECO:0000256" key="3">
    <source>
        <dbReference type="ARBA" id="ARBA00022827"/>
    </source>
</evidence>
<dbReference type="SUPFAM" id="SSF51905">
    <property type="entry name" value="FAD/NAD(P)-binding domain"/>
    <property type="match status" value="1"/>
</dbReference>
<dbReference type="Pfam" id="PF02852">
    <property type="entry name" value="Pyr_redox_dim"/>
    <property type="match status" value="1"/>
</dbReference>
<evidence type="ECO:0000313" key="8">
    <source>
        <dbReference type="Proteomes" id="UP000184315"/>
    </source>
</evidence>
<feature type="binding site" evidence="4">
    <location>
        <position position="265"/>
    </location>
    <ligand>
        <name>NAD(+)</name>
        <dbReference type="ChEBI" id="CHEBI:57540"/>
    </ligand>
</feature>
<evidence type="ECO:0000256" key="4">
    <source>
        <dbReference type="PIRSR" id="PIRSR000350-3"/>
    </source>
</evidence>
<feature type="domain" description="FAD/NAD(P)-binding" evidence="6">
    <location>
        <begin position="4"/>
        <end position="319"/>
    </location>
</feature>
<dbReference type="RefSeq" id="WP_072717856.1">
    <property type="nucleotide sequence ID" value="NZ_LN889782.1"/>
</dbReference>
<keyword evidence="3 4" id="KW-0274">FAD</keyword>
<evidence type="ECO:0000259" key="5">
    <source>
        <dbReference type="Pfam" id="PF02852"/>
    </source>
</evidence>
<keyword evidence="2" id="KW-0285">Flavoprotein</keyword>
<comment type="similarity">
    <text evidence="1">Belongs to the class-I pyridine nucleotide-disulfide oxidoreductase family.</text>
</comment>
<proteinExistence type="inferred from homology"/>
<dbReference type="AlphaFoldDB" id="A0A1J1LG78"/>
<evidence type="ECO:0000256" key="2">
    <source>
        <dbReference type="ARBA" id="ARBA00022630"/>
    </source>
</evidence>
<keyword evidence="4" id="KW-0520">NAD</keyword>
<dbReference type="Gene3D" id="3.50.50.60">
    <property type="entry name" value="FAD/NAD(P)-binding domain"/>
    <property type="match status" value="2"/>
</dbReference>
<dbReference type="InterPro" id="IPR004099">
    <property type="entry name" value="Pyr_nucl-diS_OxRdtase_dimer"/>
</dbReference>
<dbReference type="PRINTS" id="PR00368">
    <property type="entry name" value="FADPNR"/>
</dbReference>
<dbReference type="PANTHER" id="PTHR43014">
    <property type="entry name" value="MERCURIC REDUCTASE"/>
    <property type="match status" value="1"/>
</dbReference>
<sequence length="479" mass="53660">MLDYDLVILGGSLTGRYAALLASQMQARVALVEPKELTLTPEYQGLFPIAASIQSQHQVFLSKKADSEINFKGKTIKRWLDLVRANQTEIYSPQRLATGGIDVIVGEGEFIESPRLRFSVNNRVLRSRNYLLALAPQPKIPAIEGLLSTGFITPNTLDLFLQKQPNLSETVAQRLAIIGGDPAGVELAQVFTRLGVEVILVVEGTQILAQEEPEAVQLIQGKLEAEGVKILTQTPVIQVKKIEDKKWIQAGNTALEVDEILLACGSKIDLEPWNFSLINVKFKNNYLWVNEKLQTTNPRIYGCGEILGGYSFEHIAQYEAQIALKNALYWPRFTVNYQSIPWAIFSHPQFARVGFTETQAKNRYGTQVIVEQQSLKQITQAQIWGETTGFCKLVGLSNGKLLGATVVGSQASELIHTLALAIRQGVNLKTLAECPAILPTFSEVYHQSAIAWINQRRRQNTVLFDWIENLFHWRRYWGN</sequence>
<dbReference type="EMBL" id="CZDF01000132">
    <property type="protein sequence ID" value="CUR30908.1"/>
    <property type="molecule type" value="Genomic_DNA"/>
</dbReference>
<evidence type="ECO:0000313" key="7">
    <source>
        <dbReference type="EMBL" id="CUR30908.1"/>
    </source>
</evidence>
<accession>A0A1J1LG78</accession>
<organism evidence="7 8">
    <name type="scientific">Planktothrix tepida PCC 9214</name>
    <dbReference type="NCBI Taxonomy" id="671072"/>
    <lineage>
        <taxon>Bacteria</taxon>
        <taxon>Bacillati</taxon>
        <taxon>Cyanobacteriota</taxon>
        <taxon>Cyanophyceae</taxon>
        <taxon>Oscillatoriophycideae</taxon>
        <taxon>Oscillatoriales</taxon>
        <taxon>Microcoleaceae</taxon>
        <taxon>Planktothrix</taxon>
    </lineage>
</organism>